<sequence length="364" mass="40686">MSIAIKSYTPQQKISKQTILYITNNFSQVELAILSATGSKFDYLIYNNSPQRDYHLATDYNLPTNIKITSDAKSAIMLVGAFSAAITTVGHINPVLNADILSVLKACAVMNMPIIEVPHGLFQIGFNLSDDSVFVNTASHTLGAGFPVPSFADHQVSWFDNADVGYPRYREVSLKKTDTPVVPDYTVITTNTNWYLYNFEDQRTIAQSLFELARANPQKLYIWAAHPAELNKQNLIHYMLGAKPSNLLRYGHDKEIYFHSIDTTEELIKHAKAGVSTVSTCILEYEMYNVPLAIYRNKSLEGVTNSLERAAFFSSPDELKDTEFQVPVTGKLHSFNVEGFDLALSQILAGPQHRNPIRNVLAIL</sequence>
<reference evidence="1 2" key="1">
    <citation type="submission" date="2020-07" db="EMBL/GenBank/DDBJ databases">
        <title>Diversity of carbapenemase encoding genes among Pseudomonas putida group clinical isolates in a tertiary Brazilian hospital.</title>
        <authorList>
            <person name="Alberto-Lei F."/>
            <person name="Nodari C.S."/>
            <person name="Streling A.P."/>
            <person name="Paulino J.T."/>
            <person name="Bessa-Neto F.O."/>
            <person name="Cayo R."/>
            <person name="Gales A.C."/>
        </authorList>
    </citation>
    <scope>NUCLEOTIDE SEQUENCE [LARGE SCALE GENOMIC DNA]</scope>
    <source>
        <strain evidence="1 2">14535</strain>
    </source>
</reference>
<gene>
    <name evidence="1" type="ORF">H4C44_14165</name>
</gene>
<protein>
    <submittedName>
        <fullName evidence="1">Uncharacterized protein</fullName>
    </submittedName>
</protein>
<evidence type="ECO:0000313" key="1">
    <source>
        <dbReference type="EMBL" id="MBA6060318.1"/>
    </source>
</evidence>
<accession>A0A7W2PTJ3</accession>
<dbReference type="Proteomes" id="UP000556620">
    <property type="component" value="Unassembled WGS sequence"/>
</dbReference>
<dbReference type="EMBL" id="JACGCU010000022">
    <property type="protein sequence ID" value="MBA6060318.1"/>
    <property type="molecule type" value="Genomic_DNA"/>
</dbReference>
<dbReference type="AlphaFoldDB" id="A0A7W2PTJ3"/>
<name>A0A7W2PTJ3_9PSED</name>
<evidence type="ECO:0000313" key="2">
    <source>
        <dbReference type="Proteomes" id="UP000556620"/>
    </source>
</evidence>
<organism evidence="1 2">
    <name type="scientific">Pseudomonas juntendi</name>
    <dbReference type="NCBI Taxonomy" id="2666183"/>
    <lineage>
        <taxon>Bacteria</taxon>
        <taxon>Pseudomonadati</taxon>
        <taxon>Pseudomonadota</taxon>
        <taxon>Gammaproteobacteria</taxon>
        <taxon>Pseudomonadales</taxon>
        <taxon>Pseudomonadaceae</taxon>
        <taxon>Pseudomonas</taxon>
    </lineage>
</organism>
<dbReference type="RefSeq" id="WP_182388345.1">
    <property type="nucleotide sequence ID" value="NZ_JACGCU010000022.1"/>
</dbReference>
<comment type="caution">
    <text evidence="1">The sequence shown here is derived from an EMBL/GenBank/DDBJ whole genome shotgun (WGS) entry which is preliminary data.</text>
</comment>
<proteinExistence type="predicted"/>